<dbReference type="InterPro" id="IPR028081">
    <property type="entry name" value="Leu-bd"/>
</dbReference>
<evidence type="ECO:0000259" key="5">
    <source>
        <dbReference type="Pfam" id="PF13458"/>
    </source>
</evidence>
<comment type="caution">
    <text evidence="6">The sequence shown here is derived from an EMBL/GenBank/DDBJ whole genome shotgun (WGS) entry which is preliminary data.</text>
</comment>
<dbReference type="Pfam" id="PF13458">
    <property type="entry name" value="Peripla_BP_6"/>
    <property type="match status" value="1"/>
</dbReference>
<protein>
    <submittedName>
        <fullName evidence="6">Amino acid ABC transporter substrate-binding protein</fullName>
    </submittedName>
</protein>
<evidence type="ECO:0000313" key="6">
    <source>
        <dbReference type="EMBL" id="TYT75705.1"/>
    </source>
</evidence>
<dbReference type="PRINTS" id="PR00337">
    <property type="entry name" value="LEUILEVALBP"/>
</dbReference>
<feature type="domain" description="Leucine-binding protein" evidence="5">
    <location>
        <begin position="28"/>
        <end position="366"/>
    </location>
</feature>
<sequence>MGPYTKKLSLLISLCAFTLLWGCEKPPVLIGFSGPLTGSYADLGIHGRNGAQLALEEINAQGGIAGRRLEMISRDDKGTAEGAIQADRELIEAKVTAIIGHMTSSQTLAAMPLIEEAEMVLFSPTTSTPELSGIKDFFFRIQPTTDTAATALARYAAMDMDLKRIGSVWDKNNKAFSLPFHNAFSKEFSTHERRIVLEKNIFSPDRPNWDALAEELAEAELDALLVVLSARDAAALTQAMQTRNAVLPLLSANWAMTEELLTAGGRTVETMIFAGHAFSENPTSMYEKFLENYHKRYGQWPSFAAEYAYDTMHILGKALQKTGGQRKGLPEALVATENYPGLRWPISIDAYGDVVSSIFITEVKDGQFRILSTIPMESMP</sequence>
<reference evidence="6 7" key="1">
    <citation type="submission" date="2019-06" db="EMBL/GenBank/DDBJ databases">
        <title>Desulfobotulus mexicanus sp. nov., a novel sulfate-reducing bacterium isolated from the sediment of an alkaline crater lake in Mexico.</title>
        <authorList>
            <person name="Hirschler-Rea A."/>
        </authorList>
    </citation>
    <scope>NUCLEOTIDE SEQUENCE [LARGE SCALE GENOMIC DNA]</scope>
    <source>
        <strain evidence="6 7">PAR22N</strain>
    </source>
</reference>
<dbReference type="PANTHER" id="PTHR30483">
    <property type="entry name" value="LEUCINE-SPECIFIC-BINDING PROTEIN"/>
    <property type="match status" value="1"/>
</dbReference>
<dbReference type="GO" id="GO:0006865">
    <property type="term" value="P:amino acid transport"/>
    <property type="evidence" value="ECO:0007669"/>
    <property type="project" value="UniProtKB-KW"/>
</dbReference>
<keyword evidence="4" id="KW-0029">Amino-acid transport</keyword>
<evidence type="ECO:0000256" key="2">
    <source>
        <dbReference type="ARBA" id="ARBA00022448"/>
    </source>
</evidence>
<dbReference type="Proteomes" id="UP000321899">
    <property type="component" value="Unassembled WGS sequence"/>
</dbReference>
<keyword evidence="2" id="KW-0813">Transport</keyword>
<evidence type="ECO:0000256" key="1">
    <source>
        <dbReference type="ARBA" id="ARBA00010062"/>
    </source>
</evidence>
<dbReference type="AlphaFoldDB" id="A0A5Q4VDK6"/>
<gene>
    <name evidence="6" type="ORF">FIM25_02020</name>
</gene>
<name>A0A5Q4VDK6_9BACT</name>
<dbReference type="OrthoDB" id="9783240at2"/>
<dbReference type="PANTHER" id="PTHR30483:SF6">
    <property type="entry name" value="PERIPLASMIC BINDING PROTEIN OF ABC TRANSPORTER FOR NATURAL AMINO ACIDS"/>
    <property type="match status" value="1"/>
</dbReference>
<proteinExistence type="inferred from homology"/>
<comment type="similarity">
    <text evidence="1">Belongs to the leucine-binding protein family.</text>
</comment>
<evidence type="ECO:0000256" key="4">
    <source>
        <dbReference type="ARBA" id="ARBA00022970"/>
    </source>
</evidence>
<evidence type="ECO:0000313" key="7">
    <source>
        <dbReference type="Proteomes" id="UP000321899"/>
    </source>
</evidence>
<dbReference type="SUPFAM" id="SSF53822">
    <property type="entry name" value="Periplasmic binding protein-like I"/>
    <property type="match status" value="1"/>
</dbReference>
<accession>A0A5Q4VDK6</accession>
<keyword evidence="3" id="KW-0732">Signal</keyword>
<dbReference type="InterPro" id="IPR028082">
    <property type="entry name" value="Peripla_BP_I"/>
</dbReference>
<keyword evidence="7" id="KW-1185">Reference proteome</keyword>
<evidence type="ECO:0000256" key="3">
    <source>
        <dbReference type="ARBA" id="ARBA00022729"/>
    </source>
</evidence>
<dbReference type="InterPro" id="IPR051010">
    <property type="entry name" value="BCAA_transport"/>
</dbReference>
<dbReference type="EMBL" id="VDMB01000002">
    <property type="protein sequence ID" value="TYT75705.1"/>
    <property type="molecule type" value="Genomic_DNA"/>
</dbReference>
<dbReference type="InterPro" id="IPR000709">
    <property type="entry name" value="Leu_Ile_Val-bd"/>
</dbReference>
<dbReference type="RefSeq" id="WP_139445775.1">
    <property type="nucleotide sequence ID" value="NZ_VDMB01000002.1"/>
</dbReference>
<dbReference type="Gene3D" id="3.40.50.2300">
    <property type="match status" value="2"/>
</dbReference>
<organism evidence="6 7">
    <name type="scientific">Desulfobotulus mexicanus</name>
    <dbReference type="NCBI Taxonomy" id="2586642"/>
    <lineage>
        <taxon>Bacteria</taxon>
        <taxon>Pseudomonadati</taxon>
        <taxon>Thermodesulfobacteriota</taxon>
        <taxon>Desulfobacteria</taxon>
        <taxon>Desulfobacterales</taxon>
        <taxon>Desulfobacteraceae</taxon>
        <taxon>Desulfobotulus</taxon>
    </lineage>
</organism>